<proteinExistence type="predicted"/>
<sequence>MALWPLPLTLNIKWLMTVFGVNNCRSSLRIVACLFFLTQFASLIVICNEICETPCDGIKMEEIGIVRKLASSGYAVFAMDYAGFPLSKGHHYFIPSFDLLVNNVIEHYSKSKELMDLDLASTYFCCINLRSLPSFLFGQAMRGAVALKIRLKQPKAWEDVTAYNVITYKDELRL</sequence>
<dbReference type="OrthoDB" id="2498029at2759"/>
<reference evidence="2" key="1">
    <citation type="submission" date="2018-05" db="EMBL/GenBank/DDBJ databases">
        <title>Draft genome of Mucuna pruriens seed.</title>
        <authorList>
            <person name="Nnadi N.E."/>
            <person name="Vos R."/>
            <person name="Hasami M.H."/>
            <person name="Devisetty U.K."/>
            <person name="Aguiy J.C."/>
        </authorList>
    </citation>
    <scope>NUCLEOTIDE SEQUENCE [LARGE SCALE GENOMIC DNA]</scope>
    <source>
        <strain evidence="2">JCA_2017</strain>
    </source>
</reference>
<dbReference type="AlphaFoldDB" id="A0A371E3G2"/>
<gene>
    <name evidence="2" type="ORF">CR513_61305</name>
</gene>
<evidence type="ECO:0000259" key="1">
    <source>
        <dbReference type="Pfam" id="PF12146"/>
    </source>
</evidence>
<name>A0A371E3G2_MUCPR</name>
<feature type="domain" description="Serine aminopeptidase S33" evidence="1">
    <location>
        <begin position="65"/>
        <end position="158"/>
    </location>
</feature>
<keyword evidence="3" id="KW-1185">Reference proteome</keyword>
<feature type="non-terminal residue" evidence="2">
    <location>
        <position position="1"/>
    </location>
</feature>
<dbReference type="Gene3D" id="3.40.50.1820">
    <property type="entry name" value="alpha/beta hydrolase"/>
    <property type="match status" value="1"/>
</dbReference>
<dbReference type="InterPro" id="IPR051044">
    <property type="entry name" value="MAG_DAG_Lipase"/>
</dbReference>
<evidence type="ECO:0000313" key="3">
    <source>
        <dbReference type="Proteomes" id="UP000257109"/>
    </source>
</evidence>
<dbReference type="InterPro" id="IPR022742">
    <property type="entry name" value="Hydrolase_4"/>
</dbReference>
<dbReference type="EMBL" id="QJKJ01016785">
    <property type="protein sequence ID" value="RDX60543.1"/>
    <property type="molecule type" value="Genomic_DNA"/>
</dbReference>
<dbReference type="Pfam" id="PF12146">
    <property type="entry name" value="Hydrolase_4"/>
    <property type="match status" value="1"/>
</dbReference>
<dbReference type="InterPro" id="IPR029058">
    <property type="entry name" value="AB_hydrolase_fold"/>
</dbReference>
<dbReference type="Proteomes" id="UP000257109">
    <property type="component" value="Unassembled WGS sequence"/>
</dbReference>
<accession>A0A371E3G2</accession>
<protein>
    <recommendedName>
        <fullName evidence="1">Serine aminopeptidase S33 domain-containing protein</fullName>
    </recommendedName>
</protein>
<evidence type="ECO:0000313" key="2">
    <source>
        <dbReference type="EMBL" id="RDX60543.1"/>
    </source>
</evidence>
<comment type="caution">
    <text evidence="2">The sequence shown here is derived from an EMBL/GenBank/DDBJ whole genome shotgun (WGS) entry which is preliminary data.</text>
</comment>
<dbReference type="SUPFAM" id="SSF53474">
    <property type="entry name" value="alpha/beta-Hydrolases"/>
    <property type="match status" value="1"/>
</dbReference>
<dbReference type="STRING" id="157652.A0A371E3G2"/>
<dbReference type="PANTHER" id="PTHR11614">
    <property type="entry name" value="PHOSPHOLIPASE-RELATED"/>
    <property type="match status" value="1"/>
</dbReference>
<organism evidence="2 3">
    <name type="scientific">Mucuna pruriens</name>
    <name type="common">Velvet bean</name>
    <name type="synonym">Dolichos pruriens</name>
    <dbReference type="NCBI Taxonomy" id="157652"/>
    <lineage>
        <taxon>Eukaryota</taxon>
        <taxon>Viridiplantae</taxon>
        <taxon>Streptophyta</taxon>
        <taxon>Embryophyta</taxon>
        <taxon>Tracheophyta</taxon>
        <taxon>Spermatophyta</taxon>
        <taxon>Magnoliopsida</taxon>
        <taxon>eudicotyledons</taxon>
        <taxon>Gunneridae</taxon>
        <taxon>Pentapetalae</taxon>
        <taxon>rosids</taxon>
        <taxon>fabids</taxon>
        <taxon>Fabales</taxon>
        <taxon>Fabaceae</taxon>
        <taxon>Papilionoideae</taxon>
        <taxon>50 kb inversion clade</taxon>
        <taxon>NPAAA clade</taxon>
        <taxon>indigoferoid/millettioid clade</taxon>
        <taxon>Phaseoleae</taxon>
        <taxon>Mucuna</taxon>
    </lineage>
</organism>